<gene>
    <name evidence="11" type="ORF">GTQ38_09160</name>
</gene>
<dbReference type="Proteomes" id="UP000475249">
    <property type="component" value="Unassembled WGS sequence"/>
</dbReference>
<comment type="subcellular location">
    <subcellularLocation>
        <location evidence="1 8">Cell outer membrane</location>
        <topology evidence="1 8">Multi-pass membrane protein</topology>
    </subcellularLocation>
</comment>
<dbReference type="Pfam" id="PF07715">
    <property type="entry name" value="Plug"/>
    <property type="match status" value="1"/>
</dbReference>
<dbReference type="Gene3D" id="2.170.130.10">
    <property type="entry name" value="TonB-dependent receptor, plug domain"/>
    <property type="match status" value="1"/>
</dbReference>
<organism evidence="11 12">
    <name type="scientific">Poritiphilus flavus</name>
    <dbReference type="NCBI Taxonomy" id="2697053"/>
    <lineage>
        <taxon>Bacteria</taxon>
        <taxon>Pseudomonadati</taxon>
        <taxon>Bacteroidota</taxon>
        <taxon>Flavobacteriia</taxon>
        <taxon>Flavobacteriales</taxon>
        <taxon>Flavobacteriaceae</taxon>
        <taxon>Poritiphilus</taxon>
    </lineage>
</organism>
<dbReference type="SMART" id="SM00965">
    <property type="entry name" value="STN"/>
    <property type="match status" value="1"/>
</dbReference>
<accession>A0A6L9ECA1</accession>
<dbReference type="GO" id="GO:0009279">
    <property type="term" value="C:cell outer membrane"/>
    <property type="evidence" value="ECO:0007669"/>
    <property type="project" value="UniProtKB-SubCell"/>
</dbReference>
<feature type="compositionally biased region" description="Acidic residues" evidence="9">
    <location>
        <begin position="543"/>
        <end position="555"/>
    </location>
</feature>
<proteinExistence type="inferred from homology"/>
<dbReference type="GO" id="GO:0015344">
    <property type="term" value="F:siderophore uptake transmembrane transporter activity"/>
    <property type="evidence" value="ECO:0007669"/>
    <property type="project" value="TreeGrafter"/>
</dbReference>
<keyword evidence="11" id="KW-0675">Receptor</keyword>
<evidence type="ECO:0000313" key="11">
    <source>
        <dbReference type="EMBL" id="NAS12168.1"/>
    </source>
</evidence>
<evidence type="ECO:0000256" key="4">
    <source>
        <dbReference type="ARBA" id="ARBA00022692"/>
    </source>
</evidence>
<keyword evidence="7 8" id="KW-0998">Cell outer membrane</keyword>
<feature type="domain" description="Secretin/TonB short N-terminal" evidence="10">
    <location>
        <begin position="57"/>
        <end position="108"/>
    </location>
</feature>
<keyword evidence="6 8" id="KW-0472">Membrane</keyword>
<dbReference type="InterPro" id="IPR036942">
    <property type="entry name" value="Beta-barrel_TonB_sf"/>
</dbReference>
<name>A0A6L9ECA1_9FLAO</name>
<dbReference type="PROSITE" id="PS52016">
    <property type="entry name" value="TONB_DEPENDENT_REC_3"/>
    <property type="match status" value="1"/>
</dbReference>
<dbReference type="Gene3D" id="3.55.50.30">
    <property type="match status" value="1"/>
</dbReference>
<dbReference type="InterPro" id="IPR039426">
    <property type="entry name" value="TonB-dep_rcpt-like"/>
</dbReference>
<dbReference type="SUPFAM" id="SSF49464">
    <property type="entry name" value="Carboxypeptidase regulatory domain-like"/>
    <property type="match status" value="1"/>
</dbReference>
<dbReference type="Gene3D" id="2.40.170.20">
    <property type="entry name" value="TonB-dependent receptor, beta-barrel domain"/>
    <property type="match status" value="1"/>
</dbReference>
<dbReference type="PANTHER" id="PTHR30069">
    <property type="entry name" value="TONB-DEPENDENT OUTER MEMBRANE RECEPTOR"/>
    <property type="match status" value="1"/>
</dbReference>
<dbReference type="InterPro" id="IPR011662">
    <property type="entry name" value="Secretin/TonB_short_N"/>
</dbReference>
<evidence type="ECO:0000256" key="9">
    <source>
        <dbReference type="SAM" id="MobiDB-lite"/>
    </source>
</evidence>
<reference evidence="11 12" key="1">
    <citation type="submission" date="2020-01" db="EMBL/GenBank/DDBJ databases">
        <title>Bacteria diversity of Porities sp.</title>
        <authorList>
            <person name="Wang G."/>
        </authorList>
    </citation>
    <scope>NUCLEOTIDE SEQUENCE [LARGE SCALE GENOMIC DNA]</scope>
    <source>
        <strain evidence="11 12">R33</strain>
    </source>
</reference>
<dbReference type="EMBL" id="WXYO01000004">
    <property type="protein sequence ID" value="NAS12168.1"/>
    <property type="molecule type" value="Genomic_DNA"/>
</dbReference>
<evidence type="ECO:0000256" key="5">
    <source>
        <dbReference type="ARBA" id="ARBA00022729"/>
    </source>
</evidence>
<dbReference type="PANTHER" id="PTHR30069:SF29">
    <property type="entry name" value="HEMOGLOBIN AND HEMOGLOBIN-HAPTOGLOBIN-BINDING PROTEIN 1-RELATED"/>
    <property type="match status" value="1"/>
</dbReference>
<keyword evidence="4 8" id="KW-0812">Transmembrane</keyword>
<feature type="compositionally biased region" description="Basic and acidic residues" evidence="9">
    <location>
        <begin position="559"/>
        <end position="569"/>
    </location>
</feature>
<evidence type="ECO:0000313" key="12">
    <source>
        <dbReference type="Proteomes" id="UP000475249"/>
    </source>
</evidence>
<evidence type="ECO:0000256" key="1">
    <source>
        <dbReference type="ARBA" id="ARBA00004571"/>
    </source>
</evidence>
<keyword evidence="2 8" id="KW-0813">Transport</keyword>
<dbReference type="InterPro" id="IPR008969">
    <property type="entry name" value="CarboxyPept-like_regulatory"/>
</dbReference>
<evidence type="ECO:0000259" key="10">
    <source>
        <dbReference type="SMART" id="SM00965"/>
    </source>
</evidence>
<evidence type="ECO:0000256" key="8">
    <source>
        <dbReference type="PROSITE-ProRule" id="PRU01360"/>
    </source>
</evidence>
<comment type="caution">
    <text evidence="11">The sequence shown here is derived from an EMBL/GenBank/DDBJ whole genome shotgun (WGS) entry which is preliminary data.</text>
</comment>
<dbReference type="SUPFAM" id="SSF56935">
    <property type="entry name" value="Porins"/>
    <property type="match status" value="1"/>
</dbReference>
<feature type="region of interest" description="Disordered" evidence="9">
    <location>
        <begin position="539"/>
        <end position="569"/>
    </location>
</feature>
<keyword evidence="12" id="KW-1185">Reference proteome</keyword>
<keyword evidence="3 8" id="KW-1134">Transmembrane beta strand</keyword>
<evidence type="ECO:0000256" key="2">
    <source>
        <dbReference type="ARBA" id="ARBA00022448"/>
    </source>
</evidence>
<evidence type="ECO:0000256" key="3">
    <source>
        <dbReference type="ARBA" id="ARBA00022452"/>
    </source>
</evidence>
<protein>
    <submittedName>
        <fullName evidence="11">TonB-dependent receptor plug domain-containing protein</fullName>
    </submittedName>
</protein>
<dbReference type="AlphaFoldDB" id="A0A6L9ECA1"/>
<dbReference type="Pfam" id="PF13715">
    <property type="entry name" value="CarbopepD_reg_2"/>
    <property type="match status" value="1"/>
</dbReference>
<evidence type="ECO:0000256" key="7">
    <source>
        <dbReference type="ARBA" id="ARBA00023237"/>
    </source>
</evidence>
<dbReference type="GO" id="GO:0044718">
    <property type="term" value="P:siderophore transmembrane transport"/>
    <property type="evidence" value="ECO:0007669"/>
    <property type="project" value="TreeGrafter"/>
</dbReference>
<evidence type="ECO:0000256" key="6">
    <source>
        <dbReference type="ARBA" id="ARBA00023136"/>
    </source>
</evidence>
<keyword evidence="5" id="KW-0732">Signal</keyword>
<comment type="similarity">
    <text evidence="8">Belongs to the TonB-dependent receptor family.</text>
</comment>
<dbReference type="InterPro" id="IPR012910">
    <property type="entry name" value="Plug_dom"/>
</dbReference>
<dbReference type="InterPro" id="IPR037066">
    <property type="entry name" value="Plug_dom_sf"/>
</dbReference>
<sequence>MTRKKLPLMLPKAIRFSLVLLLSLQFLPLKAQNSIEVGYENLFLKEVLADIEEKSGLSFSYSDELIANKRVTIKPSDLSLDSILNILADDTGLLFEKIGDRQVIISVPKTETLVCGYLFDGLTKAPLPYATLILKGTAKGYTTDENGYFAIDDESTINGILVQYVGYAERLLLPADFTRNDCGNILLYPQAETLNEVIVRSYLIRGIDKNKDGSLTLSSEEQGILPGLVEPDIFQSAQWVPGITSINETVSDIQIRGGSADQNLILYDGIKMYNTGHFFGMLSIFNPNITSNATIFKGGASPEYGDRISGVIDIQGETGVPEKTRAGLGINGTQADAFVKARLGESVGLVVSGRRSYADVGDLGTPTFDAISEKVFQNTIVVNEASGQIIEDEDEETLVGGEETFFFYDTNIKLIIQPSEKDSIYLSGLLTNNDLNFRLQEDENLTEDALITENEGLSFEWIGEKGTNWHYSFGAYYSDYESFYRTQFREQQQIEEDNLRRNTVLDYGFNAELAYDFSRQHAIKGGYQYSSNEVFYQLSRDENGDDGEPEDDEDPLPSADERDFNEVSNRKNTTNTVYGAYVFRPQNKGLISLGLRVSTFSLLDGWYFEPRLNVEYPLSKLLRLKLTGEKRYQTISQLVEFDDTRLRLQSGIWTLTDDNEFPLLESEQFSLGLLFDFKGWILDVDGYVKKIDGLTTFTNGFTNASENYSQGTSDVFGLDFLLKKQLGNYRIWLGYTYNKVDYRFEELQDAKFPGNNDITNNLTFSNTYEAGNWRFSLGWNYRTGVPFTPVSGFNVVTGDIEFETINSGRLPDYHRLDASLQYGFRLSSKNESTGTIGLSLQNVYNRQVPLSVFYRVDENPLTGLQDIDQLEQLSLGLTPNFLLRFNF</sequence>